<dbReference type="InterPro" id="IPR006162">
    <property type="entry name" value="Ppantetheine_attach_site"/>
</dbReference>
<protein>
    <recommendedName>
        <fullName evidence="4">Carrier domain-containing protein</fullName>
    </recommendedName>
</protein>
<dbReference type="GO" id="GO:0016874">
    <property type="term" value="F:ligase activity"/>
    <property type="evidence" value="ECO:0007669"/>
    <property type="project" value="UniProtKB-KW"/>
</dbReference>
<dbReference type="PANTHER" id="PTHR45527:SF1">
    <property type="entry name" value="FATTY ACID SYNTHASE"/>
    <property type="match status" value="1"/>
</dbReference>
<reference evidence="5 6" key="1">
    <citation type="submission" date="2016-06" db="EMBL/GenBank/DDBJ databases">
        <authorList>
            <person name="Kjaerup R.B."/>
            <person name="Dalgaard T.S."/>
            <person name="Juul-Madsen H.R."/>
        </authorList>
    </citation>
    <scope>NUCLEOTIDE SEQUENCE [LARGE SCALE GENOMIC DNA]</scope>
</reference>
<dbReference type="GO" id="GO:0031177">
    <property type="term" value="F:phosphopantetheine binding"/>
    <property type="evidence" value="ECO:0007669"/>
    <property type="project" value="TreeGrafter"/>
</dbReference>
<organism evidence="5 6">
    <name type="scientific">Zymoseptoria tritici (strain ST99CH_3D7)</name>
    <dbReference type="NCBI Taxonomy" id="1276538"/>
    <lineage>
        <taxon>Eukaryota</taxon>
        <taxon>Fungi</taxon>
        <taxon>Dikarya</taxon>
        <taxon>Ascomycota</taxon>
        <taxon>Pezizomycotina</taxon>
        <taxon>Dothideomycetes</taxon>
        <taxon>Dothideomycetidae</taxon>
        <taxon>Mycosphaerellales</taxon>
        <taxon>Mycosphaerellaceae</taxon>
        <taxon>Zymoseptoria</taxon>
    </lineage>
</organism>
<dbReference type="InterPro" id="IPR000873">
    <property type="entry name" value="AMP-dep_synth/lig_dom"/>
</dbReference>
<dbReference type="CDD" id="cd05918">
    <property type="entry name" value="A_NRPS_SidN3_like"/>
    <property type="match status" value="1"/>
</dbReference>
<keyword evidence="1" id="KW-0596">Phosphopantetheine</keyword>
<dbReference type="GO" id="GO:0005737">
    <property type="term" value="C:cytoplasm"/>
    <property type="evidence" value="ECO:0007669"/>
    <property type="project" value="TreeGrafter"/>
</dbReference>
<dbReference type="SUPFAM" id="SSF56801">
    <property type="entry name" value="Acetyl-CoA synthetase-like"/>
    <property type="match status" value="1"/>
</dbReference>
<feature type="domain" description="Carrier" evidence="4">
    <location>
        <begin position="774"/>
        <end position="851"/>
    </location>
</feature>
<dbReference type="Proteomes" id="UP000215127">
    <property type="component" value="Chromosome 6"/>
</dbReference>
<dbReference type="Gene3D" id="3.40.50.12780">
    <property type="entry name" value="N-terminal domain of ligase-like"/>
    <property type="match status" value="1"/>
</dbReference>
<dbReference type="PROSITE" id="PS50075">
    <property type="entry name" value="CARRIER"/>
    <property type="match status" value="1"/>
</dbReference>
<keyword evidence="3" id="KW-0436">Ligase</keyword>
<dbReference type="InterPro" id="IPR036736">
    <property type="entry name" value="ACP-like_sf"/>
</dbReference>
<dbReference type="InterPro" id="IPR009081">
    <property type="entry name" value="PP-bd_ACP"/>
</dbReference>
<dbReference type="EMBL" id="LT853697">
    <property type="protein sequence ID" value="SMQ51446.1"/>
    <property type="molecule type" value="Genomic_DNA"/>
</dbReference>
<dbReference type="InterPro" id="IPR045851">
    <property type="entry name" value="AMP-bd_C_sf"/>
</dbReference>
<evidence type="ECO:0000256" key="3">
    <source>
        <dbReference type="ARBA" id="ARBA00022598"/>
    </source>
</evidence>
<dbReference type="AlphaFoldDB" id="A0A1X7RVI7"/>
<sequence length="851" mass="93216">MDDERQGLANSFPAIPTHVQSCHRTAVTVHEAPLCNSADVEHQRLDIAAATRAAWALLTGLYVGSDGVTVAMGHMQERGTDDIQFDVRVVPCSLGGSASSRSLCRVFNDEDGAAISSGARECSSCPASVFFAGPGLTSDQKSSVDAALLLKWSRCALVLWATWNVDRIRIEASFDPEILPKYATDRLLRQLCHIAQCLGTTSDIAIESLDLVSDSDRQTLLTWNSGSSVDCETSLVHLIKWQATTRPNAQAVSAHDGRLLYAELYFHAERLAAQLMAVGVKPRDYVPILLEKTVWAPVAMLAVLVAGAAFVPLSPQYPTQRLELICNQVNATVAISSSNLKHALQTSVSQTVIYAPCHAPGVALRQESQPSLTSADDVAYVLFTSGSTGQPKGAMTDHRAIIATARGFIAKTKMGTYSRMLQFGNFIFGAAMIETWTTFVAGGCLCIPSEQTQLTHLDMFIAEHGVDTAFMTPSFARLQSPNSLPGLQTLTTGGEAVTPDLLERWAPYVKFYTVYGSAEQAHIIAMDGPMRGDHNGASIGRLFEGSSAWVVKPDNPDQLVPLGCLGELITEGPQTAQGYVKDTKRTEEAFRQQYAWRAKYPVQAHGASRFYRTGDFVRYTLNGCYEFVSRREGYVKLHGQRLELGEVEYQARQILPATCAMCVEVVTPKGETADQLVLMMFVGVGHAYMDGPEDSKSLPSENTLQRTAALFRDVRAHLTRTLPAYMVPEYYFPMYALPMTISGKTARKQLQELGGTLDRHQLQTLSMASTGKMPVQTSTERYLQQLWSRLLVLPEATIHADDTFFGLGGNSLKAVELLQALRHDGMGISMRDILVEPRLSYMAIKCETARR</sequence>
<evidence type="ECO:0000259" key="4">
    <source>
        <dbReference type="PROSITE" id="PS50075"/>
    </source>
</evidence>
<name>A0A1X7RVI7_ZYMT9</name>
<keyword evidence="2" id="KW-0597">Phosphoprotein</keyword>
<dbReference type="PROSITE" id="PS00455">
    <property type="entry name" value="AMP_BINDING"/>
    <property type="match status" value="1"/>
</dbReference>
<dbReference type="STRING" id="1276538.A0A1X7RVI7"/>
<dbReference type="Gene3D" id="1.10.1200.10">
    <property type="entry name" value="ACP-like"/>
    <property type="match status" value="1"/>
</dbReference>
<dbReference type="PROSITE" id="PS00012">
    <property type="entry name" value="PHOSPHOPANTETHEINE"/>
    <property type="match status" value="1"/>
</dbReference>
<dbReference type="GO" id="GO:0043041">
    <property type="term" value="P:amino acid activation for nonribosomal peptide biosynthetic process"/>
    <property type="evidence" value="ECO:0007669"/>
    <property type="project" value="TreeGrafter"/>
</dbReference>
<gene>
    <name evidence="5" type="ORF">ZT3D7_G6599</name>
</gene>
<dbReference type="InterPro" id="IPR020845">
    <property type="entry name" value="AMP-binding_CS"/>
</dbReference>
<evidence type="ECO:0000256" key="1">
    <source>
        <dbReference type="ARBA" id="ARBA00022450"/>
    </source>
</evidence>
<dbReference type="FunFam" id="3.30.300.30:FF:000015">
    <property type="entry name" value="Nonribosomal peptide synthase SidD"/>
    <property type="match status" value="1"/>
</dbReference>
<evidence type="ECO:0000256" key="2">
    <source>
        <dbReference type="ARBA" id="ARBA00022553"/>
    </source>
</evidence>
<proteinExistence type="predicted"/>
<dbReference type="Pfam" id="PF00501">
    <property type="entry name" value="AMP-binding"/>
    <property type="match status" value="1"/>
</dbReference>
<dbReference type="Gene3D" id="3.30.559.30">
    <property type="entry name" value="Nonribosomal peptide synthetase, condensation domain"/>
    <property type="match status" value="1"/>
</dbReference>
<dbReference type="Gene3D" id="3.30.300.30">
    <property type="match status" value="1"/>
</dbReference>
<evidence type="ECO:0000313" key="6">
    <source>
        <dbReference type="Proteomes" id="UP000215127"/>
    </source>
</evidence>
<keyword evidence="6" id="KW-1185">Reference proteome</keyword>
<dbReference type="Pfam" id="PF00550">
    <property type="entry name" value="PP-binding"/>
    <property type="match status" value="1"/>
</dbReference>
<dbReference type="SUPFAM" id="SSF47336">
    <property type="entry name" value="ACP-like"/>
    <property type="match status" value="1"/>
</dbReference>
<dbReference type="InterPro" id="IPR042099">
    <property type="entry name" value="ANL_N_sf"/>
</dbReference>
<dbReference type="GO" id="GO:0044550">
    <property type="term" value="P:secondary metabolite biosynthetic process"/>
    <property type="evidence" value="ECO:0007669"/>
    <property type="project" value="TreeGrafter"/>
</dbReference>
<dbReference type="PANTHER" id="PTHR45527">
    <property type="entry name" value="NONRIBOSOMAL PEPTIDE SYNTHETASE"/>
    <property type="match status" value="1"/>
</dbReference>
<evidence type="ECO:0000313" key="5">
    <source>
        <dbReference type="EMBL" id="SMQ51446.1"/>
    </source>
</evidence>
<accession>A0A1X7RVI7</accession>